<dbReference type="InterPro" id="IPR050471">
    <property type="entry name" value="AB_hydrolase"/>
</dbReference>
<dbReference type="Pfam" id="PF00561">
    <property type="entry name" value="Abhydrolase_1"/>
    <property type="match status" value="1"/>
</dbReference>
<keyword evidence="4" id="KW-1185">Reference proteome</keyword>
<feature type="compositionally biased region" description="Basic and acidic residues" evidence="1">
    <location>
        <begin position="108"/>
        <end position="119"/>
    </location>
</feature>
<feature type="region of interest" description="Disordered" evidence="1">
    <location>
        <begin position="136"/>
        <end position="166"/>
    </location>
</feature>
<proteinExistence type="predicted"/>
<dbReference type="HOGENOM" id="CLU_005757_2_0_1"/>
<feature type="compositionally biased region" description="Basic and acidic residues" evidence="1">
    <location>
        <begin position="136"/>
        <end position="154"/>
    </location>
</feature>
<feature type="compositionally biased region" description="Polar residues" evidence="1">
    <location>
        <begin position="97"/>
        <end position="107"/>
    </location>
</feature>
<dbReference type="InterPro" id="IPR029058">
    <property type="entry name" value="AB_hydrolase_fold"/>
</dbReference>
<dbReference type="SUPFAM" id="SSF53474">
    <property type="entry name" value="alpha/beta-Hydrolases"/>
    <property type="match status" value="1"/>
</dbReference>
<dbReference type="Proteomes" id="UP000030854">
    <property type="component" value="Unassembled WGS sequence"/>
</dbReference>
<sequence length="711" mass="78663">MSTEQSHRSVQSPITSVNVNTHSISVGNSNGRLDSRSQPSGRYERDYVIRERPTNSQPSSDLDIDYSSCSHHEKNLLTANSRTASKDSNVKERKSIGNLSVVSAQTHSESRVKLPDARDKKQRRIIYKSSLEKLRNKELERRKKTKDSNDDRPTFEPSSSAVNKTISSELKSTSNNLVNKAMGSSKFTLESCGKHDSYIEKGSLNEATKDSLPVTSENYGGLLANASNISSAHAMENYTSSLAFKPDKARKNNYPKESGAHVSERIYSNHRNRLSISTSSPVNIGSSRLSYNGRISIDERSSSIESIDEAVEAYLCAPRLSQKIRHPLTGRIISFSEVGDPEGFAVFCCVGMGLTRYVTAFYDELALSLKLRLITPDRPGVGDSEPYNDGTTTPLSWPDDIYTICQFLRITKFSILAHSAGAIYALATALRMPQHIRGRIHLLAPWIPPSQMSVVGGRVGLPPNSSIPTSQRILRVLPTTILKAANSSFISATSNSLTSSISKQRKSKRKSIGREAIAASARNTLSSGIEEEILRRNGSLFLETSNTNVNQNEDVQLNSEAEILAAAAYSLATKERQVNYESRLTHAIWNYATQGANPAVDLLVCLERRHTIGFRYVDITRAVVIHHGSKDTRVPLENVLWMGKTMKRCEVNVLEGEGHSLMASASVMSSILTEIAREWEDWMRLTASTVAHRNEGIRRNLIERASIGAFR</sequence>
<feature type="compositionally biased region" description="Basic and acidic residues" evidence="1">
    <location>
        <begin position="42"/>
        <end position="53"/>
    </location>
</feature>
<dbReference type="AlphaFoldDB" id="A0A0B1PD67"/>
<dbReference type="InterPro" id="IPR000073">
    <property type="entry name" value="AB_hydrolase_1"/>
</dbReference>
<reference evidence="3 4" key="1">
    <citation type="journal article" date="2014" name="BMC Genomics">
        <title>Adaptive genomic structural variation in the grape powdery mildew pathogen, Erysiphe necator.</title>
        <authorList>
            <person name="Jones L."/>
            <person name="Riaz S."/>
            <person name="Morales-Cruz A."/>
            <person name="Amrine K.C."/>
            <person name="McGuire B."/>
            <person name="Gubler W.D."/>
            <person name="Walker M.A."/>
            <person name="Cantu D."/>
        </authorList>
    </citation>
    <scope>NUCLEOTIDE SEQUENCE [LARGE SCALE GENOMIC DNA]</scope>
    <source>
        <strain evidence="4">c</strain>
    </source>
</reference>
<accession>A0A0B1PD67</accession>
<feature type="compositionally biased region" description="Polar residues" evidence="1">
    <location>
        <begin position="1"/>
        <end position="40"/>
    </location>
</feature>
<evidence type="ECO:0000313" key="3">
    <source>
        <dbReference type="EMBL" id="KHJ34866.1"/>
    </source>
</evidence>
<dbReference type="STRING" id="52586.A0A0B1PD67"/>
<evidence type="ECO:0000313" key="4">
    <source>
        <dbReference type="Proteomes" id="UP000030854"/>
    </source>
</evidence>
<feature type="region of interest" description="Disordered" evidence="1">
    <location>
        <begin position="81"/>
        <end position="123"/>
    </location>
</feature>
<protein>
    <submittedName>
        <fullName evidence="3">Putative alpha beta hydrolase fold-containing protein</fullName>
    </submittedName>
</protein>
<dbReference type="EMBL" id="JNVN01000633">
    <property type="protein sequence ID" value="KHJ34866.1"/>
    <property type="molecule type" value="Genomic_DNA"/>
</dbReference>
<feature type="compositionally biased region" description="Basic and acidic residues" evidence="1">
    <location>
        <begin position="84"/>
        <end position="95"/>
    </location>
</feature>
<feature type="domain" description="AB hydrolase-1" evidence="2">
    <location>
        <begin position="368"/>
        <end position="447"/>
    </location>
</feature>
<name>A0A0B1PD67_UNCNE</name>
<organism evidence="3 4">
    <name type="scientific">Uncinula necator</name>
    <name type="common">Grape powdery mildew</name>
    <dbReference type="NCBI Taxonomy" id="52586"/>
    <lineage>
        <taxon>Eukaryota</taxon>
        <taxon>Fungi</taxon>
        <taxon>Dikarya</taxon>
        <taxon>Ascomycota</taxon>
        <taxon>Pezizomycotina</taxon>
        <taxon>Leotiomycetes</taxon>
        <taxon>Erysiphales</taxon>
        <taxon>Erysiphaceae</taxon>
        <taxon>Erysiphe</taxon>
    </lineage>
</organism>
<gene>
    <name evidence="3" type="ORF">EV44_g2450</name>
</gene>
<feature type="region of interest" description="Disordered" evidence="1">
    <location>
        <begin position="1"/>
        <end position="67"/>
    </location>
</feature>
<keyword evidence="3" id="KW-0378">Hydrolase</keyword>
<evidence type="ECO:0000259" key="2">
    <source>
        <dbReference type="Pfam" id="PF00561"/>
    </source>
</evidence>
<dbReference type="PANTHER" id="PTHR43433:SF10">
    <property type="entry name" value="AB HYDROLASE-1 DOMAIN-CONTAINING PROTEIN"/>
    <property type="match status" value="1"/>
</dbReference>
<dbReference type="Gene3D" id="3.40.50.1820">
    <property type="entry name" value="alpha/beta hydrolase"/>
    <property type="match status" value="1"/>
</dbReference>
<dbReference type="PANTHER" id="PTHR43433">
    <property type="entry name" value="HYDROLASE, ALPHA/BETA FOLD FAMILY PROTEIN"/>
    <property type="match status" value="1"/>
</dbReference>
<comment type="caution">
    <text evidence="3">The sequence shown here is derived from an EMBL/GenBank/DDBJ whole genome shotgun (WGS) entry which is preliminary data.</text>
</comment>
<feature type="compositionally biased region" description="Polar residues" evidence="1">
    <location>
        <begin position="156"/>
        <end position="166"/>
    </location>
</feature>
<dbReference type="GO" id="GO:0016787">
    <property type="term" value="F:hydrolase activity"/>
    <property type="evidence" value="ECO:0007669"/>
    <property type="project" value="UniProtKB-KW"/>
</dbReference>
<evidence type="ECO:0000256" key="1">
    <source>
        <dbReference type="SAM" id="MobiDB-lite"/>
    </source>
</evidence>